<dbReference type="GO" id="GO:0000725">
    <property type="term" value="P:recombinational repair"/>
    <property type="evidence" value="ECO:0007669"/>
    <property type="project" value="TreeGrafter"/>
</dbReference>
<dbReference type="Gene3D" id="2.10.109.10">
    <property type="entry name" value="Umud Fragment, subunit A"/>
    <property type="match status" value="1"/>
</dbReference>
<dbReference type="GO" id="GO:0033202">
    <property type="term" value="C:DNA helicase complex"/>
    <property type="evidence" value="ECO:0007669"/>
    <property type="project" value="TreeGrafter"/>
</dbReference>
<dbReference type="SUPFAM" id="SSF52540">
    <property type="entry name" value="P-loop containing nucleoside triphosphate hydrolases"/>
    <property type="match status" value="1"/>
</dbReference>
<sequence>MKLNVEQRKIIELEPSGHSLIKGVAGSGKTTVAIRRVTFLKNHYCPEDDDNVLLVTFNKTLLKYIKYQYENQSNSEEGLLQSFFESSSDVEITNIDRLMFSYFRTYLKKYKVSYQLANTAMQRKVLLKALLHLRDKFSDIRIFSPKYSSFLLDEIEWIKACDIPDLNAYQEIDRIGRAIEGENTPQKLTKNSRTREAIYQLMELYDQLLMKEGYIDFKTMNLLALKAAAEFPRKKYTHIIIDESQDLSKVQLKFINLLYQQKSYSSIMFVVDNTQSIYSQSWLGKGRPYTTIGYDMSGRSRTLSKNYRTTTEISKAAYGLIEHDEAIQGNIDFVKPALIDRHGHAPIYQYFVNEQKQAEFLIEEIHALQNDYQLRDICIVAKEHRLIESIATTLNQTKIPCEILTGDDAQFETNSVKLVTMHSIKGLEFKVIFLVHLDKDVIPNDVYGIRDETVYTEERKLMYVGMTRANDLLYMTSVRAPSPFIKELDYDLLRMKRDSRIRPFHSIPIQDYLFIDQLVDLNAKEEVIRQWLISELIKTFGYPAELIQLEYPVQLFSKRGYVDLAVSIEFNGERIPYIFAEVKAFATGIETGAVQLKSYMRANEHVRYGIVTDGVDLIIFDRNEEIVLDIPPCQPQFLPNAKRTRIYMDLRHNRTYDYVQDTEDEMNIEVVDPFTKMVVNAEANVKVPLLGDVAAGLPVTAIENFEVMIPLLDQWVIQENLTFALRVTGDSMINAGIDKGDIVIVHRQEAVVNGDIVVVIIGDEATMKRIMFMGDTLLLISENTNYEPIQMNPSDVVINGKVIGVLKK</sequence>
<keyword evidence="9 19" id="KW-0067">ATP-binding</keyword>
<dbReference type="STRING" id="698758.AXY_23060"/>
<dbReference type="InterPro" id="IPR036286">
    <property type="entry name" value="LexA/Signal_pep-like_sf"/>
</dbReference>
<keyword evidence="5" id="KW-0227">DNA damage</keyword>
<keyword evidence="8 20" id="KW-0068">Autocatalytic cleavage</keyword>
<dbReference type="GO" id="GO:0004252">
    <property type="term" value="F:serine-type endopeptidase activity"/>
    <property type="evidence" value="ECO:0007669"/>
    <property type="project" value="InterPro"/>
</dbReference>
<dbReference type="InterPro" id="IPR000212">
    <property type="entry name" value="DNA_helicase_UvrD/REP"/>
</dbReference>
<keyword evidence="11" id="KW-0238">DNA-binding</keyword>
<organism evidence="22 23">
    <name type="scientific">Amphibacillus xylanus (strain ATCC 51415 / DSM 6626 / JCM 7361 / LMG 17667 / NBRC 15112 / Ep01)</name>
    <dbReference type="NCBI Taxonomy" id="698758"/>
    <lineage>
        <taxon>Bacteria</taxon>
        <taxon>Bacillati</taxon>
        <taxon>Bacillota</taxon>
        <taxon>Bacilli</taxon>
        <taxon>Bacillales</taxon>
        <taxon>Bacillaceae</taxon>
        <taxon>Amphibacillus</taxon>
    </lineage>
</organism>
<dbReference type="Pfam" id="PF00580">
    <property type="entry name" value="UvrD-helicase"/>
    <property type="match status" value="1"/>
</dbReference>
<evidence type="ECO:0000256" key="17">
    <source>
        <dbReference type="ARBA" id="ARBA00034808"/>
    </source>
</evidence>
<gene>
    <name evidence="22" type="ordered locus">AXY_23060</name>
</gene>
<dbReference type="PATRIC" id="fig|698758.3.peg.2314"/>
<dbReference type="PROSITE" id="PS51198">
    <property type="entry name" value="UVRD_HELICASE_ATP_BIND"/>
    <property type="match status" value="1"/>
</dbReference>
<dbReference type="OrthoDB" id="9787585at2"/>
<comment type="catalytic activity">
    <reaction evidence="16">
        <text>Couples ATP hydrolysis with the unwinding of duplex DNA by translocating in the 3'-5' direction.</text>
        <dbReference type="EC" id="5.6.2.4"/>
    </reaction>
</comment>
<dbReference type="EC" id="5.6.2.4" evidence="17"/>
<dbReference type="GO" id="GO:0045892">
    <property type="term" value="P:negative regulation of DNA-templated transcription"/>
    <property type="evidence" value="ECO:0007669"/>
    <property type="project" value="InterPro"/>
</dbReference>
<keyword evidence="13" id="KW-0234">DNA repair</keyword>
<evidence type="ECO:0000256" key="5">
    <source>
        <dbReference type="ARBA" id="ARBA00022763"/>
    </source>
</evidence>
<dbReference type="InterPro" id="IPR039418">
    <property type="entry name" value="LexA-like"/>
</dbReference>
<comment type="catalytic activity">
    <reaction evidence="18">
        <text>ATP + H2O = ADP + phosphate + H(+)</text>
        <dbReference type="Rhea" id="RHEA:13065"/>
        <dbReference type="ChEBI" id="CHEBI:15377"/>
        <dbReference type="ChEBI" id="CHEBI:15378"/>
        <dbReference type="ChEBI" id="CHEBI:30616"/>
        <dbReference type="ChEBI" id="CHEBI:43474"/>
        <dbReference type="ChEBI" id="CHEBI:456216"/>
        <dbReference type="EC" id="5.6.2.4"/>
    </reaction>
</comment>
<dbReference type="Proteomes" id="UP000006294">
    <property type="component" value="Chromosome"/>
</dbReference>
<dbReference type="InterPro" id="IPR014017">
    <property type="entry name" value="DNA_helicase_UvrD-like_C"/>
</dbReference>
<dbReference type="InterPro" id="IPR015927">
    <property type="entry name" value="Peptidase_S24_S26A/B/C"/>
</dbReference>
<evidence type="ECO:0000256" key="8">
    <source>
        <dbReference type="ARBA" id="ARBA00022813"/>
    </source>
</evidence>
<dbReference type="SUPFAM" id="SSF51306">
    <property type="entry name" value="LexA/Signal peptidase"/>
    <property type="match status" value="1"/>
</dbReference>
<dbReference type="NCBIfam" id="TIGR00498">
    <property type="entry name" value="lexA"/>
    <property type="match status" value="1"/>
</dbReference>
<dbReference type="PANTHER" id="PTHR11070:SF45">
    <property type="entry name" value="DNA 3'-5' HELICASE"/>
    <property type="match status" value="1"/>
</dbReference>
<protein>
    <recommendedName>
        <fullName evidence="17">DNA 3'-5' helicase</fullName>
        <ecNumber evidence="17">5.6.2.4</ecNumber>
    </recommendedName>
</protein>
<evidence type="ECO:0000256" key="20">
    <source>
        <dbReference type="RuleBase" id="RU003991"/>
    </source>
</evidence>
<dbReference type="InterPro" id="IPR014016">
    <property type="entry name" value="UvrD-like_ATP-bd"/>
</dbReference>
<dbReference type="GO" id="GO:0009432">
    <property type="term" value="P:SOS response"/>
    <property type="evidence" value="ECO:0007669"/>
    <property type="project" value="UniProtKB-KW"/>
</dbReference>
<dbReference type="eggNOG" id="COG0210">
    <property type="taxonomic scope" value="Bacteria"/>
</dbReference>
<accession>K0J837</accession>
<dbReference type="PANTHER" id="PTHR11070">
    <property type="entry name" value="UVRD / RECB / PCRA DNA HELICASE FAMILY MEMBER"/>
    <property type="match status" value="1"/>
</dbReference>
<keyword evidence="4 19" id="KW-0547">Nucleotide-binding</keyword>
<keyword evidence="6 19" id="KW-0378">Hydrolase</keyword>
<proteinExistence type="inferred from homology"/>
<evidence type="ECO:0000256" key="3">
    <source>
        <dbReference type="ARBA" id="ARBA00022705"/>
    </source>
</evidence>
<evidence type="ECO:0000256" key="19">
    <source>
        <dbReference type="PROSITE-ProRule" id="PRU00560"/>
    </source>
</evidence>
<dbReference type="Gene3D" id="3.40.50.300">
    <property type="entry name" value="P-loop containing nucleotide triphosphate hydrolases"/>
    <property type="match status" value="3"/>
</dbReference>
<evidence type="ECO:0000256" key="16">
    <source>
        <dbReference type="ARBA" id="ARBA00034617"/>
    </source>
</evidence>
<evidence type="ECO:0000256" key="10">
    <source>
        <dbReference type="ARBA" id="ARBA00023015"/>
    </source>
</evidence>
<dbReference type="Pfam" id="PF00717">
    <property type="entry name" value="Peptidase_S24"/>
    <property type="match status" value="1"/>
</dbReference>
<dbReference type="PRINTS" id="PR00726">
    <property type="entry name" value="LEXASERPTASE"/>
</dbReference>
<dbReference type="Pfam" id="PF13588">
    <property type="entry name" value="HSDR_N_2"/>
    <property type="match status" value="1"/>
</dbReference>
<dbReference type="GO" id="GO:0003677">
    <property type="term" value="F:DNA binding"/>
    <property type="evidence" value="ECO:0007669"/>
    <property type="project" value="UniProtKB-KW"/>
</dbReference>
<evidence type="ECO:0000256" key="14">
    <source>
        <dbReference type="ARBA" id="ARBA00023235"/>
    </source>
</evidence>
<evidence type="ECO:0000256" key="18">
    <source>
        <dbReference type="ARBA" id="ARBA00048988"/>
    </source>
</evidence>
<comment type="similarity">
    <text evidence="1 20">Belongs to the peptidase S24 family.</text>
</comment>
<evidence type="ECO:0000256" key="12">
    <source>
        <dbReference type="ARBA" id="ARBA00023163"/>
    </source>
</evidence>
<dbReference type="eggNOG" id="COG1974">
    <property type="taxonomic scope" value="Bacteria"/>
</dbReference>
<evidence type="ECO:0000256" key="6">
    <source>
        <dbReference type="ARBA" id="ARBA00022801"/>
    </source>
</evidence>
<keyword evidence="14" id="KW-0413">Isomerase</keyword>
<keyword evidence="23" id="KW-1185">Reference proteome</keyword>
<keyword evidence="15" id="KW-0742">SOS response</keyword>
<feature type="binding site" evidence="19">
    <location>
        <begin position="23"/>
        <end position="30"/>
    </location>
    <ligand>
        <name>ATP</name>
        <dbReference type="ChEBI" id="CHEBI:30616"/>
    </ligand>
</feature>
<name>K0J837_AMPXN</name>
<keyword evidence="7 19" id="KW-0347">Helicase</keyword>
<dbReference type="InterPro" id="IPR006197">
    <property type="entry name" value="Peptidase_S24_LexA"/>
</dbReference>
<evidence type="ECO:0000259" key="21">
    <source>
        <dbReference type="PROSITE" id="PS51198"/>
    </source>
</evidence>
<dbReference type="InterPro" id="IPR006200">
    <property type="entry name" value="LexA"/>
</dbReference>
<keyword evidence="2" id="KW-0678">Repressor</keyword>
<evidence type="ECO:0000256" key="2">
    <source>
        <dbReference type="ARBA" id="ARBA00022491"/>
    </source>
</evidence>
<evidence type="ECO:0000313" key="23">
    <source>
        <dbReference type="Proteomes" id="UP000006294"/>
    </source>
</evidence>
<evidence type="ECO:0000256" key="4">
    <source>
        <dbReference type="ARBA" id="ARBA00022741"/>
    </source>
</evidence>
<reference evidence="22 23" key="1">
    <citation type="submission" date="2011-01" db="EMBL/GenBank/DDBJ databases">
        <title>Whole genome sequence of Amphibacillus xylinus NBRC 15112.</title>
        <authorList>
            <person name="Nakazawa H."/>
            <person name="Katano Y."/>
            <person name="Nakamura S."/>
            <person name="Sasagawa M."/>
            <person name="Fukada J."/>
            <person name="Arai T."/>
            <person name="Sasakura N."/>
            <person name="Mochizuki D."/>
            <person name="Hosoyama A."/>
            <person name="Harada K."/>
            <person name="Horikawa H."/>
            <person name="Kato Y."/>
            <person name="Harada T."/>
            <person name="Sasaki K."/>
            <person name="Sekiguchi M."/>
            <person name="Hodoyama M."/>
            <person name="Nishiko R."/>
            <person name="Narita H."/>
            <person name="Hanamaki A."/>
            <person name="Hata C."/>
            <person name="Konno Y."/>
            <person name="Niimura Y."/>
            <person name="Yamazaki S."/>
            <person name="Fujita N."/>
        </authorList>
    </citation>
    <scope>NUCLEOTIDE SEQUENCE [LARGE SCALE GENOMIC DNA]</scope>
    <source>
        <strain evidence="23">ATCC 51415 / DSM 6626 / JCM 7361 / LMG 17667 / NBRC 15112 / Ep01</strain>
    </source>
</reference>
<dbReference type="HOGENOM" id="CLU_018674_0_0_9"/>
<dbReference type="EMBL" id="AP012050">
    <property type="protein sequence ID" value="BAM48438.1"/>
    <property type="molecule type" value="Genomic_DNA"/>
</dbReference>
<dbReference type="KEGG" id="axl:AXY_23060"/>
<dbReference type="GO" id="GO:0005524">
    <property type="term" value="F:ATP binding"/>
    <property type="evidence" value="ECO:0007669"/>
    <property type="project" value="UniProtKB-UniRule"/>
</dbReference>
<evidence type="ECO:0000256" key="13">
    <source>
        <dbReference type="ARBA" id="ARBA00023204"/>
    </source>
</evidence>
<dbReference type="RefSeq" id="WP_015011017.1">
    <property type="nucleotide sequence ID" value="NC_018704.1"/>
</dbReference>
<dbReference type="CDD" id="cd06529">
    <property type="entry name" value="S24_LexA-like"/>
    <property type="match status" value="1"/>
</dbReference>
<keyword evidence="10" id="KW-0805">Transcription regulation</keyword>
<evidence type="ECO:0000256" key="9">
    <source>
        <dbReference type="ARBA" id="ARBA00022840"/>
    </source>
</evidence>
<evidence type="ECO:0000256" key="1">
    <source>
        <dbReference type="ARBA" id="ARBA00007484"/>
    </source>
</evidence>
<dbReference type="Pfam" id="PF13361">
    <property type="entry name" value="UvrD_C"/>
    <property type="match status" value="2"/>
</dbReference>
<evidence type="ECO:0000313" key="22">
    <source>
        <dbReference type="EMBL" id="BAM48438.1"/>
    </source>
</evidence>
<keyword evidence="3" id="KW-0235">DNA replication</keyword>
<dbReference type="AlphaFoldDB" id="K0J837"/>
<keyword evidence="12" id="KW-0804">Transcription</keyword>
<dbReference type="GO" id="GO:0043138">
    <property type="term" value="F:3'-5' DNA helicase activity"/>
    <property type="evidence" value="ECO:0007669"/>
    <property type="project" value="UniProtKB-EC"/>
</dbReference>
<dbReference type="InterPro" id="IPR029464">
    <property type="entry name" value="HSDR_N"/>
</dbReference>
<evidence type="ECO:0000256" key="7">
    <source>
        <dbReference type="ARBA" id="ARBA00022806"/>
    </source>
</evidence>
<dbReference type="GO" id="GO:0016887">
    <property type="term" value="F:ATP hydrolysis activity"/>
    <property type="evidence" value="ECO:0007669"/>
    <property type="project" value="RHEA"/>
</dbReference>
<feature type="domain" description="UvrD-like helicase ATP-binding" evidence="21">
    <location>
        <begin position="2"/>
        <end position="310"/>
    </location>
</feature>
<evidence type="ECO:0000256" key="11">
    <source>
        <dbReference type="ARBA" id="ARBA00023125"/>
    </source>
</evidence>
<dbReference type="GO" id="GO:0005829">
    <property type="term" value="C:cytosol"/>
    <property type="evidence" value="ECO:0007669"/>
    <property type="project" value="TreeGrafter"/>
</dbReference>
<dbReference type="InterPro" id="IPR027417">
    <property type="entry name" value="P-loop_NTPase"/>
</dbReference>
<evidence type="ECO:0000256" key="15">
    <source>
        <dbReference type="ARBA" id="ARBA00023236"/>
    </source>
</evidence>
<dbReference type="GO" id="GO:0006260">
    <property type="term" value="P:DNA replication"/>
    <property type="evidence" value="ECO:0007669"/>
    <property type="project" value="UniProtKB-KW"/>
</dbReference>